<reference evidence="3 4" key="1">
    <citation type="submission" date="2023-04" db="EMBL/GenBank/DDBJ databases">
        <title>YMD61, complete Genome.</title>
        <authorList>
            <person name="Zhang J."/>
        </authorList>
    </citation>
    <scope>NUCLEOTIDE SEQUENCE [LARGE SCALE GENOMIC DNA]</scope>
    <source>
        <strain evidence="3 4">YMD61</strain>
    </source>
</reference>
<dbReference type="RefSeq" id="WP_281467974.1">
    <property type="nucleotide sequence ID" value="NZ_CP124535.1"/>
</dbReference>
<evidence type="ECO:0000313" key="4">
    <source>
        <dbReference type="Proteomes" id="UP001230978"/>
    </source>
</evidence>
<dbReference type="EMBL" id="CP124535">
    <property type="protein sequence ID" value="WGV17047.1"/>
    <property type="molecule type" value="Genomic_DNA"/>
</dbReference>
<evidence type="ECO:0000313" key="3">
    <source>
        <dbReference type="EMBL" id="WGV17047.1"/>
    </source>
</evidence>
<proteinExistence type="predicted"/>
<name>A0ABY8Q8Q8_9RHOB</name>
<dbReference type="InterPro" id="IPR009839">
    <property type="entry name" value="SseB_N"/>
</dbReference>
<sequence>MTPLDAAHAAMERDGADEADRLRFFGCLADGEFFLLLEEEAVGSDLKPRIFPLEDGPVVLIFDLEERMAEFTGGIAPYAALPGRVIAQVLAGQGVGLGVNLGVAPSQMILPPEALEWLSGMLETAPEEVEARPVAFYAPGDLPERLIEAVTGKLARAGGLAAAAFLVAVRYQGGAKGHLMAFIDAAEGAEAALARAIREALAFSGVEAGMIDVVFLVGSDPVAGQVARVGRQFDLPVPVRPERPAPAAPGTDPARPPKLR</sequence>
<feature type="region of interest" description="Disordered" evidence="1">
    <location>
        <begin position="238"/>
        <end position="260"/>
    </location>
</feature>
<protein>
    <submittedName>
        <fullName evidence="3">SseB family protein</fullName>
    </submittedName>
</protein>
<keyword evidence="4" id="KW-1185">Reference proteome</keyword>
<evidence type="ECO:0000256" key="1">
    <source>
        <dbReference type="SAM" id="MobiDB-lite"/>
    </source>
</evidence>
<dbReference type="Proteomes" id="UP001230978">
    <property type="component" value="Chromosome"/>
</dbReference>
<accession>A0ABY8Q8Q8</accession>
<organism evidence="3 4">
    <name type="scientific">Fuscovulum ytuae</name>
    <dbReference type="NCBI Taxonomy" id="3042299"/>
    <lineage>
        <taxon>Bacteria</taxon>
        <taxon>Pseudomonadati</taxon>
        <taxon>Pseudomonadota</taxon>
        <taxon>Alphaproteobacteria</taxon>
        <taxon>Rhodobacterales</taxon>
        <taxon>Paracoccaceae</taxon>
        <taxon>Fuscovulum</taxon>
    </lineage>
</organism>
<feature type="domain" description="SseB protein N-terminal" evidence="2">
    <location>
        <begin position="4"/>
        <end position="117"/>
    </location>
</feature>
<dbReference type="Pfam" id="PF07179">
    <property type="entry name" value="SseB"/>
    <property type="match status" value="1"/>
</dbReference>
<gene>
    <name evidence="3" type="ORF">QF092_04365</name>
</gene>
<evidence type="ECO:0000259" key="2">
    <source>
        <dbReference type="Pfam" id="PF07179"/>
    </source>
</evidence>